<feature type="non-terminal residue" evidence="1">
    <location>
        <position position="91"/>
    </location>
</feature>
<sequence length="91" mass="10313">GGHRQLMVHLRNIGGSGSLQPKQEINRSGLHWILWWNTGIRWRSPATDGPSQSLRNIEGSGSLPLKQEINRSRLIVKSSLDPLMEYRNQIS</sequence>
<dbReference type="AlphaFoldDB" id="A0A9D3WY97"/>
<keyword evidence="2" id="KW-1185">Reference proteome</keyword>
<gene>
    <name evidence="1" type="ORF">KIL84_013765</name>
</gene>
<organism evidence="1 2">
    <name type="scientific">Mauremys mutica</name>
    <name type="common">yellowpond turtle</name>
    <dbReference type="NCBI Taxonomy" id="74926"/>
    <lineage>
        <taxon>Eukaryota</taxon>
        <taxon>Metazoa</taxon>
        <taxon>Chordata</taxon>
        <taxon>Craniata</taxon>
        <taxon>Vertebrata</taxon>
        <taxon>Euteleostomi</taxon>
        <taxon>Archelosauria</taxon>
        <taxon>Testudinata</taxon>
        <taxon>Testudines</taxon>
        <taxon>Cryptodira</taxon>
        <taxon>Durocryptodira</taxon>
        <taxon>Testudinoidea</taxon>
        <taxon>Geoemydidae</taxon>
        <taxon>Geoemydinae</taxon>
        <taxon>Mauremys</taxon>
    </lineage>
</organism>
<reference evidence="1" key="1">
    <citation type="submission" date="2021-09" db="EMBL/GenBank/DDBJ databases">
        <title>The genome of Mauremys mutica provides insights into the evolution of semi-aquatic lifestyle.</title>
        <authorList>
            <person name="Gong S."/>
            <person name="Gao Y."/>
        </authorList>
    </citation>
    <scope>NUCLEOTIDE SEQUENCE</scope>
    <source>
        <strain evidence="1">MM-2020</strain>
        <tissue evidence="1">Muscle</tissue>
    </source>
</reference>
<dbReference type="EMBL" id="JAHDVG010000485">
    <property type="protein sequence ID" value="KAH1169175.1"/>
    <property type="molecule type" value="Genomic_DNA"/>
</dbReference>
<proteinExistence type="predicted"/>
<evidence type="ECO:0000313" key="1">
    <source>
        <dbReference type="EMBL" id="KAH1169175.1"/>
    </source>
</evidence>
<accession>A0A9D3WY97</accession>
<feature type="non-terminal residue" evidence="1">
    <location>
        <position position="1"/>
    </location>
</feature>
<evidence type="ECO:0000313" key="2">
    <source>
        <dbReference type="Proteomes" id="UP000827986"/>
    </source>
</evidence>
<comment type="caution">
    <text evidence="1">The sequence shown here is derived from an EMBL/GenBank/DDBJ whole genome shotgun (WGS) entry which is preliminary data.</text>
</comment>
<protein>
    <submittedName>
        <fullName evidence="1">Uncharacterized protein</fullName>
    </submittedName>
</protein>
<name>A0A9D3WY97_9SAUR</name>
<dbReference type="Proteomes" id="UP000827986">
    <property type="component" value="Unassembled WGS sequence"/>
</dbReference>